<keyword evidence="1" id="KW-0472">Membrane</keyword>
<name>A0A7V8NUA1_9BACT</name>
<dbReference type="Proteomes" id="UP000567293">
    <property type="component" value="Unassembled WGS sequence"/>
</dbReference>
<reference evidence="2" key="1">
    <citation type="submission" date="2020-06" db="EMBL/GenBank/DDBJ databases">
        <title>Legume-microbial interactions unlock mineral nutrients during tropical forest succession.</title>
        <authorList>
            <person name="Epihov D.Z."/>
        </authorList>
    </citation>
    <scope>NUCLEOTIDE SEQUENCE [LARGE SCALE GENOMIC DNA]</scope>
    <source>
        <strain evidence="2">Pan2503</strain>
    </source>
</reference>
<protein>
    <submittedName>
        <fullName evidence="2">DUF2182 domain-containing protein</fullName>
    </submittedName>
</protein>
<feature type="transmembrane region" description="Helical" evidence="1">
    <location>
        <begin position="49"/>
        <end position="82"/>
    </location>
</feature>
<organism evidence="2 3">
    <name type="scientific">Candidatus Acidiferrum panamense</name>
    <dbReference type="NCBI Taxonomy" id="2741543"/>
    <lineage>
        <taxon>Bacteria</taxon>
        <taxon>Pseudomonadati</taxon>
        <taxon>Acidobacteriota</taxon>
        <taxon>Terriglobia</taxon>
        <taxon>Candidatus Acidiferrales</taxon>
        <taxon>Candidatus Acidiferrum</taxon>
    </lineage>
</organism>
<sequence length="109" mass="11649">AILIAAGGYQLTSWKSRCLTHCRSPLGFLMTNWRDGKLGAFQMGLRHGAFCLACCWALMCVLFVVGVMNLVWVAALTVFVLLEKIGPHGAIVSRVAGAAMIVLGIVTIA</sequence>
<keyword evidence="3" id="KW-1185">Reference proteome</keyword>
<dbReference type="InterPro" id="IPR018688">
    <property type="entry name" value="PpoB2-like"/>
</dbReference>
<keyword evidence="1" id="KW-0812">Transmembrane</keyword>
<accession>A0A7V8NUA1</accession>
<keyword evidence="1" id="KW-1133">Transmembrane helix</keyword>
<evidence type="ECO:0000313" key="2">
    <source>
        <dbReference type="EMBL" id="MBA0087548.1"/>
    </source>
</evidence>
<dbReference type="EMBL" id="JACDQQ010002058">
    <property type="protein sequence ID" value="MBA0087548.1"/>
    <property type="molecule type" value="Genomic_DNA"/>
</dbReference>
<evidence type="ECO:0000256" key="1">
    <source>
        <dbReference type="SAM" id="Phobius"/>
    </source>
</evidence>
<proteinExistence type="predicted"/>
<feature type="transmembrane region" description="Helical" evidence="1">
    <location>
        <begin position="88"/>
        <end position="108"/>
    </location>
</feature>
<evidence type="ECO:0000313" key="3">
    <source>
        <dbReference type="Proteomes" id="UP000567293"/>
    </source>
</evidence>
<dbReference type="AlphaFoldDB" id="A0A7V8NUA1"/>
<dbReference type="Pfam" id="PF09948">
    <property type="entry name" value="PpoB2"/>
    <property type="match status" value="1"/>
</dbReference>
<gene>
    <name evidence="2" type="ORF">HRJ53_21390</name>
</gene>
<feature type="non-terminal residue" evidence="2">
    <location>
        <position position="1"/>
    </location>
</feature>
<comment type="caution">
    <text evidence="2">The sequence shown here is derived from an EMBL/GenBank/DDBJ whole genome shotgun (WGS) entry which is preliminary data.</text>
</comment>